<dbReference type="PANTHER" id="PTHR45867">
    <property type="entry name" value="PURPLE ACID PHOSPHATASE"/>
    <property type="match status" value="1"/>
</dbReference>
<dbReference type="Gene3D" id="2.60.40.380">
    <property type="entry name" value="Purple acid phosphatase-like, N-terminal"/>
    <property type="match status" value="1"/>
</dbReference>
<dbReference type="InterPro" id="IPR029052">
    <property type="entry name" value="Metallo-depent_PP-like"/>
</dbReference>
<feature type="domain" description="Purple acid phosphatase N-terminal" evidence="4">
    <location>
        <begin position="47"/>
        <end position="145"/>
    </location>
</feature>
<dbReference type="Pfam" id="PF16656">
    <property type="entry name" value="Pur_ac_phosph_N"/>
    <property type="match status" value="1"/>
</dbReference>
<keyword evidence="6" id="KW-1185">Reference proteome</keyword>
<evidence type="ECO:0008006" key="7">
    <source>
        <dbReference type="Google" id="ProtNLM"/>
    </source>
</evidence>
<protein>
    <recommendedName>
        <fullName evidence="7">Metallophosphoesterase</fullName>
    </recommendedName>
</protein>
<dbReference type="InterPro" id="IPR008963">
    <property type="entry name" value="Purple_acid_Pase-like_N"/>
</dbReference>
<proteinExistence type="predicted"/>
<gene>
    <name evidence="5" type="ORF">J42TS3_18550</name>
</gene>
<keyword evidence="2" id="KW-1133">Transmembrane helix</keyword>
<keyword evidence="2" id="KW-0812">Transmembrane</keyword>
<dbReference type="EMBL" id="BOSL01000005">
    <property type="protein sequence ID" value="GIP52820.1"/>
    <property type="molecule type" value="Genomic_DNA"/>
</dbReference>
<comment type="caution">
    <text evidence="5">The sequence shown here is derived from an EMBL/GenBank/DDBJ whole genome shotgun (WGS) entry which is preliminary data.</text>
</comment>
<evidence type="ECO:0000256" key="2">
    <source>
        <dbReference type="SAM" id="Phobius"/>
    </source>
</evidence>
<keyword evidence="2" id="KW-0472">Membrane</keyword>
<feature type="transmembrane region" description="Helical" evidence="2">
    <location>
        <begin position="7"/>
        <end position="30"/>
    </location>
</feature>
<reference evidence="5 6" key="1">
    <citation type="submission" date="2021-03" db="EMBL/GenBank/DDBJ databases">
        <title>Antimicrobial resistance genes in bacteria isolated from Japanese honey, and their potential for conferring macrolide and lincosamide resistance in the American foulbrood pathogen Paenibacillus larvae.</title>
        <authorList>
            <person name="Okamoto M."/>
            <person name="Kumagai M."/>
            <person name="Kanamori H."/>
            <person name="Takamatsu D."/>
        </authorList>
    </citation>
    <scope>NUCLEOTIDE SEQUENCE [LARGE SCALE GENOMIC DNA]</scope>
    <source>
        <strain evidence="5 6">J42TS3</strain>
    </source>
</reference>
<evidence type="ECO:0000313" key="5">
    <source>
        <dbReference type="EMBL" id="GIP52820.1"/>
    </source>
</evidence>
<evidence type="ECO:0000259" key="4">
    <source>
        <dbReference type="Pfam" id="PF16656"/>
    </source>
</evidence>
<dbReference type="RefSeq" id="WP_213654545.1">
    <property type="nucleotide sequence ID" value="NZ_BOSL01000005.1"/>
</dbReference>
<evidence type="ECO:0000259" key="3">
    <source>
        <dbReference type="Pfam" id="PF00149"/>
    </source>
</evidence>
<dbReference type="Proteomes" id="UP000679992">
    <property type="component" value="Unassembled WGS sequence"/>
</dbReference>
<dbReference type="InterPro" id="IPR004843">
    <property type="entry name" value="Calcineurin-like_PHP"/>
</dbReference>
<dbReference type="Gene3D" id="3.60.21.10">
    <property type="match status" value="1"/>
</dbReference>
<name>A0ABQ4MA03_9BACL</name>
<keyword evidence="1" id="KW-0732">Signal</keyword>
<dbReference type="SUPFAM" id="SSF56300">
    <property type="entry name" value="Metallo-dependent phosphatases"/>
    <property type="match status" value="1"/>
</dbReference>
<feature type="domain" description="Calcineurin-like phosphoesterase" evidence="3">
    <location>
        <begin position="175"/>
        <end position="335"/>
    </location>
</feature>
<dbReference type="InterPro" id="IPR015914">
    <property type="entry name" value="PAPs_N"/>
</dbReference>
<accession>A0ABQ4MA03</accession>
<evidence type="ECO:0000256" key="1">
    <source>
        <dbReference type="ARBA" id="ARBA00022729"/>
    </source>
</evidence>
<organism evidence="5 6">
    <name type="scientific">Paenibacillus vini</name>
    <dbReference type="NCBI Taxonomy" id="1476024"/>
    <lineage>
        <taxon>Bacteria</taxon>
        <taxon>Bacillati</taxon>
        <taxon>Bacillota</taxon>
        <taxon>Bacilli</taxon>
        <taxon>Bacillales</taxon>
        <taxon>Paenibacillaceae</taxon>
        <taxon>Paenibacillus</taxon>
    </lineage>
</organism>
<evidence type="ECO:0000313" key="6">
    <source>
        <dbReference type="Proteomes" id="UP000679992"/>
    </source>
</evidence>
<dbReference type="PANTHER" id="PTHR45867:SF3">
    <property type="entry name" value="ACID PHOSPHATASE TYPE 7"/>
    <property type="match status" value="1"/>
</dbReference>
<dbReference type="Pfam" id="PF00149">
    <property type="entry name" value="Metallophos"/>
    <property type="match status" value="1"/>
</dbReference>
<sequence>MSLGKRTISIGGTVLLGVVLLTGVIVLEAWRDQGPDQNPGYDGAAKSIVTTFKGDPKTSRAFTWYSENANAKGIFQLAAGTDAEELKKNDALTLEAETTVILVGEGQENAVHKVEVTGLRPGTSYIYRVGDGTKQGWSEPAIFATEGMNETAFTFLNVTDSQGETEADFTQWGRTLEKAFEMFGDAKWILHNGDLTEEPEDEEAWDYFFGKAAAWLPRIPLMPVTGNHDEVKGESKRFTSHFNLPANGAEDSAAGTTYSFEYGNAHIAVLNTESNIKGQTEWLRQDLQNSDQAWKIVAIHRPAYGGNRYDKISDWVSVFDELGVDLVLQGHNHEYSRSYPLKNGEITEQGDGTVYVVTNASGSKFNDKKKDKFYHEVHFQNGKQMFAGITIDGNMLTYQAYDVDGNKLDEFVLRH</sequence>
<dbReference type="SUPFAM" id="SSF49363">
    <property type="entry name" value="Purple acid phosphatase, N-terminal domain"/>
    <property type="match status" value="1"/>
</dbReference>